<keyword evidence="9 14" id="KW-0472">Membrane</keyword>
<evidence type="ECO:0000256" key="6">
    <source>
        <dbReference type="ARBA" id="ARBA00022725"/>
    </source>
</evidence>
<dbReference type="SUPFAM" id="SSF81321">
    <property type="entry name" value="Family A G protein-coupled receptor-like"/>
    <property type="match status" value="1"/>
</dbReference>
<evidence type="ECO:0000256" key="10">
    <source>
        <dbReference type="ARBA" id="ARBA00023170"/>
    </source>
</evidence>
<dbReference type="Pfam" id="PF13853">
    <property type="entry name" value="7tm_4"/>
    <property type="match status" value="1"/>
</dbReference>
<keyword evidence="11" id="KW-0325">Glycoprotein</keyword>
<dbReference type="FunFam" id="1.10.1220.70:FF:000001">
    <property type="entry name" value="Olfactory receptor"/>
    <property type="match status" value="1"/>
</dbReference>
<comment type="subcellular location">
    <subcellularLocation>
        <location evidence="1 14">Cell membrane</location>
        <topology evidence="1 14">Multi-pass membrane protein</topology>
    </subcellularLocation>
</comment>
<organism evidence="16 17">
    <name type="scientific">Eleutherodactylus coqui</name>
    <name type="common">Puerto Rican coqui</name>
    <dbReference type="NCBI Taxonomy" id="57060"/>
    <lineage>
        <taxon>Eukaryota</taxon>
        <taxon>Metazoa</taxon>
        <taxon>Chordata</taxon>
        <taxon>Craniata</taxon>
        <taxon>Vertebrata</taxon>
        <taxon>Euteleostomi</taxon>
        <taxon>Amphibia</taxon>
        <taxon>Batrachia</taxon>
        <taxon>Anura</taxon>
        <taxon>Neobatrachia</taxon>
        <taxon>Hyloidea</taxon>
        <taxon>Eleutherodactylidae</taxon>
        <taxon>Eleutherodactylinae</taxon>
        <taxon>Eleutherodactylus</taxon>
        <taxon>Eleutherodactylus</taxon>
    </lineage>
</organism>
<evidence type="ECO:0000256" key="14">
    <source>
        <dbReference type="RuleBase" id="RU363047"/>
    </source>
</evidence>
<evidence type="ECO:0000256" key="2">
    <source>
        <dbReference type="ARBA" id="ARBA00010663"/>
    </source>
</evidence>
<evidence type="ECO:0000256" key="4">
    <source>
        <dbReference type="ARBA" id="ARBA00022606"/>
    </source>
</evidence>
<evidence type="ECO:0000256" key="3">
    <source>
        <dbReference type="ARBA" id="ARBA00022475"/>
    </source>
</evidence>
<evidence type="ECO:0000256" key="12">
    <source>
        <dbReference type="ARBA" id="ARBA00023224"/>
    </source>
</evidence>
<keyword evidence="5 13" id="KW-0812">Transmembrane</keyword>
<evidence type="ECO:0000259" key="15">
    <source>
        <dbReference type="PROSITE" id="PS50262"/>
    </source>
</evidence>
<protein>
    <recommendedName>
        <fullName evidence="14">Olfactory receptor</fullName>
    </recommendedName>
</protein>
<feature type="transmembrane region" description="Helical" evidence="14">
    <location>
        <begin position="133"/>
        <end position="159"/>
    </location>
</feature>
<comment type="caution">
    <text evidence="16">The sequence shown here is derived from an EMBL/GenBank/DDBJ whole genome shotgun (WGS) entry which is preliminary data.</text>
</comment>
<proteinExistence type="inferred from homology"/>
<keyword evidence="3 14" id="KW-1003">Cell membrane</keyword>
<gene>
    <name evidence="16" type="ORF">GDO78_015969</name>
</gene>
<evidence type="ECO:0000256" key="5">
    <source>
        <dbReference type="ARBA" id="ARBA00022692"/>
    </source>
</evidence>
<keyword evidence="4 14" id="KW-0716">Sensory transduction</keyword>
<evidence type="ECO:0000256" key="11">
    <source>
        <dbReference type="ARBA" id="ARBA00023180"/>
    </source>
</evidence>
<feature type="transmembrane region" description="Helical" evidence="14">
    <location>
        <begin position="273"/>
        <end position="293"/>
    </location>
</feature>
<feature type="domain" description="G-protein coupled receptors family 1 profile" evidence="15">
    <location>
        <begin position="42"/>
        <end position="291"/>
    </location>
</feature>
<feature type="transmembrane region" description="Helical" evidence="14">
    <location>
        <begin position="62"/>
        <end position="80"/>
    </location>
</feature>
<comment type="similarity">
    <text evidence="2 13">Belongs to the G-protein coupled receptor 1 family.</text>
</comment>
<keyword evidence="6 14" id="KW-0552">Olfaction</keyword>
<keyword evidence="17" id="KW-1185">Reference proteome</keyword>
<sequence length="314" mass="35188">MSIETPSNGTTFILLGFSDLSIATQISFFVFFLLSYLLSWIGNGVIMFTVTLSPRLHSPMYFFLRILSFSEILLIGSTVPKTLQSFFHGGNSITFIGCVTQFFIFAVGAGCDCTLLTAMAFDRYMAICHPLRYTSVMSVGVCYSLTMLCWAFATMNAIIHCVLLFRLPYCGSHFIAHFFCDVPPLLRLACVNTFSIEVCLFILSATATLLPPILISCSYIKILTSIFHLHSKESRNKAFSTCGSHLVSVIIFYGTAMFVHLRLGNPLSPYNDRMLALSYCVIIPTINPLIYSLKNNEMKEAIRKIYRNILGFQD</sequence>
<dbReference type="FunFam" id="1.20.1070.10:FF:000010">
    <property type="entry name" value="Olfactory receptor"/>
    <property type="match status" value="1"/>
</dbReference>
<keyword evidence="8 13" id="KW-0297">G-protein coupled receptor</keyword>
<evidence type="ECO:0000256" key="13">
    <source>
        <dbReference type="RuleBase" id="RU000688"/>
    </source>
</evidence>
<dbReference type="PRINTS" id="PR00237">
    <property type="entry name" value="GPCRRHODOPSN"/>
</dbReference>
<name>A0A8J6ED12_ELECQ</name>
<dbReference type="GO" id="GO:0005886">
    <property type="term" value="C:plasma membrane"/>
    <property type="evidence" value="ECO:0007669"/>
    <property type="project" value="UniProtKB-SubCell"/>
</dbReference>
<dbReference type="InterPro" id="IPR000276">
    <property type="entry name" value="GPCR_Rhodpsn"/>
</dbReference>
<feature type="transmembrane region" description="Helical" evidence="14">
    <location>
        <begin position="238"/>
        <end position="261"/>
    </location>
</feature>
<evidence type="ECO:0000256" key="8">
    <source>
        <dbReference type="ARBA" id="ARBA00023040"/>
    </source>
</evidence>
<dbReference type="PRINTS" id="PR00245">
    <property type="entry name" value="OLFACTORYR"/>
</dbReference>
<evidence type="ECO:0000313" key="17">
    <source>
        <dbReference type="Proteomes" id="UP000770717"/>
    </source>
</evidence>
<feature type="transmembrane region" description="Helical" evidence="14">
    <location>
        <begin position="26"/>
        <end position="50"/>
    </location>
</feature>
<dbReference type="PANTHER" id="PTHR26453">
    <property type="entry name" value="OLFACTORY RECEPTOR"/>
    <property type="match status" value="1"/>
</dbReference>
<dbReference type="InterPro" id="IPR000725">
    <property type="entry name" value="Olfact_rcpt"/>
</dbReference>
<keyword evidence="12 13" id="KW-0807">Transducer</keyword>
<dbReference type="GO" id="GO:0004984">
    <property type="term" value="F:olfactory receptor activity"/>
    <property type="evidence" value="ECO:0007669"/>
    <property type="project" value="InterPro"/>
</dbReference>
<feature type="transmembrane region" description="Helical" evidence="14">
    <location>
        <begin position="194"/>
        <end position="217"/>
    </location>
</feature>
<dbReference type="Proteomes" id="UP000770717">
    <property type="component" value="Unassembled WGS sequence"/>
</dbReference>
<evidence type="ECO:0000313" key="16">
    <source>
        <dbReference type="EMBL" id="KAG9466855.1"/>
    </source>
</evidence>
<dbReference type="OrthoDB" id="9975554at2759"/>
<keyword evidence="7 14" id="KW-1133">Transmembrane helix</keyword>
<dbReference type="PROSITE" id="PS00237">
    <property type="entry name" value="G_PROTEIN_RECEP_F1_1"/>
    <property type="match status" value="1"/>
</dbReference>
<reference evidence="16" key="1">
    <citation type="thesis" date="2020" institute="ProQuest LLC" country="789 East Eisenhower Parkway, Ann Arbor, MI, USA">
        <title>Comparative Genomics and Chromosome Evolution.</title>
        <authorList>
            <person name="Mudd A.B."/>
        </authorList>
    </citation>
    <scope>NUCLEOTIDE SEQUENCE</scope>
    <source>
        <strain evidence="16">HN-11 Male</strain>
        <tissue evidence="16">Kidney and liver</tissue>
    </source>
</reference>
<dbReference type="EMBL" id="WNTK01001773">
    <property type="protein sequence ID" value="KAG9466855.1"/>
    <property type="molecule type" value="Genomic_DNA"/>
</dbReference>
<keyword evidence="10 13" id="KW-0675">Receptor</keyword>
<feature type="transmembrane region" description="Helical" evidence="14">
    <location>
        <begin position="92"/>
        <end position="121"/>
    </location>
</feature>
<evidence type="ECO:0000256" key="7">
    <source>
        <dbReference type="ARBA" id="ARBA00022989"/>
    </source>
</evidence>
<dbReference type="GO" id="GO:0004930">
    <property type="term" value="F:G protein-coupled receptor activity"/>
    <property type="evidence" value="ECO:0007669"/>
    <property type="project" value="UniProtKB-KW"/>
</dbReference>
<accession>A0A8J6ED12</accession>
<dbReference type="PROSITE" id="PS50262">
    <property type="entry name" value="G_PROTEIN_RECEP_F1_2"/>
    <property type="match status" value="1"/>
</dbReference>
<evidence type="ECO:0000256" key="9">
    <source>
        <dbReference type="ARBA" id="ARBA00023136"/>
    </source>
</evidence>
<dbReference type="Gene3D" id="1.20.1070.10">
    <property type="entry name" value="Rhodopsin 7-helix transmembrane proteins"/>
    <property type="match status" value="1"/>
</dbReference>
<dbReference type="AlphaFoldDB" id="A0A8J6ED12"/>
<dbReference type="InterPro" id="IPR017452">
    <property type="entry name" value="GPCR_Rhodpsn_7TM"/>
</dbReference>
<evidence type="ECO:0000256" key="1">
    <source>
        <dbReference type="ARBA" id="ARBA00004651"/>
    </source>
</evidence>